<dbReference type="InterPro" id="IPR036388">
    <property type="entry name" value="WH-like_DNA-bd_sf"/>
</dbReference>
<dbReference type="RefSeq" id="WP_151139555.1">
    <property type="nucleotide sequence ID" value="NZ_VZUS01000004.1"/>
</dbReference>
<evidence type="ECO:0000259" key="1">
    <source>
        <dbReference type="Pfam" id="PF24035"/>
    </source>
</evidence>
<name>A0A643JQZ4_9EURY</name>
<sequence length="120" mass="13853">MARETLDHETTTRTSRIDDVFEALSNPYRRQLLFALEERNRTRNGSFAPFEVFTEGRDDDGDGVDSTQIELVHVHLPKLSNLGFIDWNRETNEISTGSEWNEIEPLLQLLLTHRDELPVG</sequence>
<gene>
    <name evidence="2" type="ORF">Hfx1149_15120</name>
</gene>
<dbReference type="Pfam" id="PF24035">
    <property type="entry name" value="DUF7344"/>
    <property type="match status" value="1"/>
</dbReference>
<feature type="domain" description="DUF7344" evidence="1">
    <location>
        <begin position="21"/>
        <end position="94"/>
    </location>
</feature>
<protein>
    <submittedName>
        <fullName evidence="2">ArsR family transcriptional regulator</fullName>
    </submittedName>
</protein>
<organism evidence="2">
    <name type="scientific">Haloferax sp. CBA1149</name>
    <dbReference type="NCBI Taxonomy" id="2650753"/>
    <lineage>
        <taxon>Archaea</taxon>
        <taxon>Methanobacteriati</taxon>
        <taxon>Methanobacteriota</taxon>
        <taxon>Stenosarchaea group</taxon>
        <taxon>Halobacteria</taxon>
        <taxon>Halobacteriales</taxon>
        <taxon>Haloferacaceae</taxon>
        <taxon>Haloferax</taxon>
    </lineage>
</organism>
<dbReference type="InterPro" id="IPR055768">
    <property type="entry name" value="DUF7344"/>
</dbReference>
<accession>A0A643JQZ4</accession>
<reference evidence="2" key="1">
    <citation type="submission" date="2019-09" db="EMBL/GenBank/DDBJ databases">
        <title>Genomic analysis of Haloferax sp. CBA1149.</title>
        <authorList>
            <person name="Roh S.W."/>
        </authorList>
    </citation>
    <scope>NUCLEOTIDE SEQUENCE</scope>
    <source>
        <strain evidence="2">CBA1149</strain>
    </source>
</reference>
<comment type="caution">
    <text evidence="2">The sequence shown here is derived from an EMBL/GenBank/DDBJ whole genome shotgun (WGS) entry which is preliminary data.</text>
</comment>
<proteinExistence type="predicted"/>
<dbReference type="Gene3D" id="1.10.10.10">
    <property type="entry name" value="Winged helix-like DNA-binding domain superfamily/Winged helix DNA-binding domain"/>
    <property type="match status" value="1"/>
</dbReference>
<dbReference type="AlphaFoldDB" id="A0A643JQZ4"/>
<evidence type="ECO:0000313" key="2">
    <source>
        <dbReference type="EMBL" id="KAB1185384.1"/>
    </source>
</evidence>
<dbReference type="EMBL" id="VZUS01000004">
    <property type="protein sequence ID" value="KAB1185384.1"/>
    <property type="molecule type" value="Genomic_DNA"/>
</dbReference>